<evidence type="ECO:0000313" key="2">
    <source>
        <dbReference type="Proteomes" id="UP000011185"/>
    </source>
</evidence>
<dbReference type="VEuPathDB" id="MicrosporidiaDB:THOM_2676"/>
<accession>L7JSV0</accession>
<evidence type="ECO:0000313" key="1">
    <source>
        <dbReference type="EMBL" id="ELQ74380.1"/>
    </source>
</evidence>
<proteinExistence type="predicted"/>
<dbReference type="Proteomes" id="UP000011185">
    <property type="component" value="Unassembled WGS sequence"/>
</dbReference>
<dbReference type="HOGENOM" id="CLU_407211_0_0_1"/>
<gene>
    <name evidence="1" type="ORF">THOM_2676</name>
</gene>
<sequence>MNAKGLPSETLQVILSSQILYKHRQLKKQFYIYTMVFSCLSKNLSENQCTLLLEHVLIKKNTTIRQNIHVISLISVVIRRESKLQINDNCKVLLIDSCHGDIHFSRCTFLKSLTIKNYKFTYHKDIYKNLLSLHLEGLNINTTIRLEKNLRIVKLVNLTTGWFKSVEINSNYASIYVRNFNGSLNIPSLLIHSSKIFTRKTTAIAHEVMPGVFGRTMFLDDVYLLKDYEIPNDVESVTLRNFKTNGKAGLKMNKMCKYLKLNVYKGCIDMSEMRNIKNVAFISCLPAFNDNIWEFSDRCKCPVDTTRIEKKNIPNDIENLILERVNVPVDHLLVVNESCRNVAIIFSEGDFDLSKIKELKGLKLIVRGKCFINIRFPDLSNVTTLEVSLDENEEYFNFLLSACINVRKLILYNTVCELHDWIENESMIIYEEGMAPWGLNELKPMIGPEGRVYRCRSIDTLSKDLYVYLEFISDYTRRIVMEDLSITAFSIDNDSLKQLKQFIALKKLCIVAQIIPADLFDNLPFSLRDFSLTLILCHKITDINISTMDDVYVKEKNTKNIKLVNLRLHALFIVNMDRFTSFPVEVEVLEIVPLVKISDALMQVREKMKVRRLIIMQMDFRTRETFRYDYAVEEYFDRLLNVLLQYIDFASIKEIKILDRDAEKSVDPRDYNTDG</sequence>
<keyword evidence="2" id="KW-1185">Reference proteome</keyword>
<dbReference type="InParanoid" id="L7JSV0"/>
<dbReference type="OrthoDB" id="10529674at2759"/>
<dbReference type="AlphaFoldDB" id="L7JSV0"/>
<dbReference type="OMA" id="HATWATI"/>
<reference evidence="1 2" key="1">
    <citation type="journal article" date="2012" name="PLoS Pathog.">
        <title>The genome of the obligate intracellular parasite Trachipleistophora hominis: new insights into microsporidian genome dynamics and reductive evolution.</title>
        <authorList>
            <person name="Heinz E."/>
            <person name="Williams T.A."/>
            <person name="Nakjang S."/>
            <person name="Noel C.J."/>
            <person name="Swan D.C."/>
            <person name="Goldberg A.V."/>
            <person name="Harris S.R."/>
            <person name="Weinmaier T."/>
            <person name="Markert S."/>
            <person name="Becher D."/>
            <person name="Bernhardt J."/>
            <person name="Dagan T."/>
            <person name="Hacker C."/>
            <person name="Lucocq J.M."/>
            <person name="Schweder T."/>
            <person name="Rattei T."/>
            <person name="Hall N."/>
            <person name="Hirt R.P."/>
            <person name="Embley T.M."/>
        </authorList>
    </citation>
    <scope>NUCLEOTIDE SEQUENCE [LARGE SCALE GENOMIC DNA]</scope>
</reference>
<organism evidence="1 2">
    <name type="scientific">Trachipleistophora hominis</name>
    <name type="common">Microsporidian parasite</name>
    <dbReference type="NCBI Taxonomy" id="72359"/>
    <lineage>
        <taxon>Eukaryota</taxon>
        <taxon>Fungi</taxon>
        <taxon>Fungi incertae sedis</taxon>
        <taxon>Microsporidia</taxon>
        <taxon>Pleistophoridae</taxon>
        <taxon>Trachipleistophora</taxon>
    </lineage>
</organism>
<protein>
    <submittedName>
        <fullName evidence="1">Putative LRR containing protein</fullName>
    </submittedName>
</protein>
<name>L7JSV0_TRAHO</name>
<dbReference type="EMBL" id="JH994043">
    <property type="protein sequence ID" value="ELQ74380.1"/>
    <property type="molecule type" value="Genomic_DNA"/>
</dbReference>